<accession>A0A0K2SW78</accession>
<evidence type="ECO:0000313" key="1">
    <source>
        <dbReference type="EMBL" id="CDW17632.1"/>
    </source>
</evidence>
<name>A0A0K2SW78_LEPSM</name>
<proteinExistence type="predicted"/>
<organism evidence="1">
    <name type="scientific">Lepeophtheirus salmonis</name>
    <name type="common">Salmon louse</name>
    <name type="synonym">Caligus salmonis</name>
    <dbReference type="NCBI Taxonomy" id="72036"/>
    <lineage>
        <taxon>Eukaryota</taxon>
        <taxon>Metazoa</taxon>
        <taxon>Ecdysozoa</taxon>
        <taxon>Arthropoda</taxon>
        <taxon>Crustacea</taxon>
        <taxon>Multicrustacea</taxon>
        <taxon>Hexanauplia</taxon>
        <taxon>Copepoda</taxon>
        <taxon>Siphonostomatoida</taxon>
        <taxon>Caligidae</taxon>
        <taxon>Lepeophtheirus</taxon>
    </lineage>
</organism>
<protein>
    <submittedName>
        <fullName evidence="1">Uncharacterized protein</fullName>
    </submittedName>
</protein>
<reference evidence="1" key="1">
    <citation type="submission" date="2014-05" db="EMBL/GenBank/DDBJ databases">
        <authorList>
            <person name="Chronopoulou M."/>
        </authorList>
    </citation>
    <scope>NUCLEOTIDE SEQUENCE</scope>
    <source>
        <tissue evidence="1">Whole organism</tissue>
    </source>
</reference>
<dbReference type="EMBL" id="HACA01000271">
    <property type="protein sequence ID" value="CDW17632.1"/>
    <property type="molecule type" value="Transcribed_RNA"/>
</dbReference>
<dbReference type="AlphaFoldDB" id="A0A0K2SW78"/>
<sequence>MRTGFAFIRVVFKSHRVTNPRDCGEIVSYFLNFGNTLQDINDLLCLKELTMNDLVDKVRGAEKRETDRE</sequence>